<reference evidence="2" key="1">
    <citation type="submission" date="2021-04" db="EMBL/GenBank/DDBJ databases">
        <title>The genome sequence of Ideonella sp. 4Y11.</title>
        <authorList>
            <person name="Liu Y."/>
        </authorList>
    </citation>
    <scope>NUCLEOTIDE SEQUENCE</scope>
    <source>
        <strain evidence="2">4Y11</strain>
    </source>
</reference>
<accession>A0A941BNG6</accession>
<proteinExistence type="predicted"/>
<dbReference type="EMBL" id="JAGQDE010000047">
    <property type="protein sequence ID" value="MBQ0961964.1"/>
    <property type="molecule type" value="Genomic_DNA"/>
</dbReference>
<evidence type="ECO:0000313" key="3">
    <source>
        <dbReference type="Proteomes" id="UP000678374"/>
    </source>
</evidence>
<gene>
    <name evidence="2" type="ORF">KAK06_23705</name>
</gene>
<organism evidence="2 3">
    <name type="scientific">Ideonella aquatica</name>
    <dbReference type="NCBI Taxonomy" id="2824119"/>
    <lineage>
        <taxon>Bacteria</taxon>
        <taxon>Pseudomonadati</taxon>
        <taxon>Pseudomonadota</taxon>
        <taxon>Betaproteobacteria</taxon>
        <taxon>Burkholderiales</taxon>
        <taxon>Sphaerotilaceae</taxon>
        <taxon>Ideonella</taxon>
    </lineage>
</organism>
<sequence>MDVLATIQNAIEIAGKLRNLSKKIEDAEFRMLVADLSGDLADAKLEVADLKLRLAQSLEESRQLNERLEQRDASKPTLSDGAYKFEGEDGLFCTACFDTLAKKVRVTPLTGAFKTFGKWRCPSCKATLA</sequence>
<dbReference type="RefSeq" id="WP_210804642.1">
    <property type="nucleotide sequence ID" value="NZ_JAGQDE010000047.1"/>
</dbReference>
<keyword evidence="1" id="KW-0175">Coiled coil</keyword>
<feature type="coiled-coil region" evidence="1">
    <location>
        <begin position="33"/>
        <end position="71"/>
    </location>
</feature>
<protein>
    <submittedName>
        <fullName evidence="2">Uncharacterized protein</fullName>
    </submittedName>
</protein>
<keyword evidence="3" id="KW-1185">Reference proteome</keyword>
<evidence type="ECO:0000256" key="1">
    <source>
        <dbReference type="SAM" id="Coils"/>
    </source>
</evidence>
<evidence type="ECO:0000313" key="2">
    <source>
        <dbReference type="EMBL" id="MBQ0961964.1"/>
    </source>
</evidence>
<dbReference type="Proteomes" id="UP000678374">
    <property type="component" value="Unassembled WGS sequence"/>
</dbReference>
<comment type="caution">
    <text evidence="2">The sequence shown here is derived from an EMBL/GenBank/DDBJ whole genome shotgun (WGS) entry which is preliminary data.</text>
</comment>
<name>A0A941BNG6_9BURK</name>
<dbReference type="AlphaFoldDB" id="A0A941BNG6"/>